<keyword evidence="4" id="KW-1185">Reference proteome</keyword>
<proteinExistence type="inferred from homology"/>
<dbReference type="PANTHER" id="PTHR35146:SF1">
    <property type="entry name" value="UPF0178 PROTEIN YAII"/>
    <property type="match status" value="1"/>
</dbReference>
<dbReference type="InterPro" id="IPR003791">
    <property type="entry name" value="UPF0178"/>
</dbReference>
<dbReference type="PANTHER" id="PTHR35146">
    <property type="entry name" value="UPF0178 PROTEIN YAII"/>
    <property type="match status" value="1"/>
</dbReference>
<reference evidence="3 4" key="1">
    <citation type="submission" date="2021-05" db="EMBL/GenBank/DDBJ databases">
        <title>Bacteria Genome sequencing.</title>
        <authorList>
            <person name="Takabe Y."/>
            <person name="Nakajima Y."/>
            <person name="Suzuki S."/>
            <person name="Shiozaki T."/>
        </authorList>
    </citation>
    <scope>NUCLEOTIDE SEQUENCE [LARGE SCALE GENOMIC DNA]</scope>
    <source>
        <strain evidence="3 4">AI_62</strain>
    </source>
</reference>
<gene>
    <name evidence="3" type="ORF">JANAI62_28360</name>
</gene>
<comment type="similarity">
    <text evidence="1 2">Belongs to the UPF0178 family.</text>
</comment>
<dbReference type="Proteomes" id="UP000786693">
    <property type="component" value="Unassembled WGS sequence"/>
</dbReference>
<evidence type="ECO:0000256" key="2">
    <source>
        <dbReference type="HAMAP-Rule" id="MF_00489"/>
    </source>
</evidence>
<accession>A0ABQ4NPB1</accession>
<sequence length="155" mass="16437">MILIDADACPVKAEIIDIAIRYDVQAIFVAGSYLRLPEHPLVRLFVAGDGFDAADDAIAEVAQPGTVTVTADILLAERVLKAGGAALDPRGQEFTETSIGDTVATRDLMAELRPGMMGQSGGQSSGPAPYSQRDRALFKVGLDRVLNRLKRPTGA</sequence>
<evidence type="ECO:0000256" key="1">
    <source>
        <dbReference type="ARBA" id="ARBA00008522"/>
    </source>
</evidence>
<dbReference type="HAMAP" id="MF_00489">
    <property type="entry name" value="UPF0178"/>
    <property type="match status" value="1"/>
</dbReference>
<dbReference type="Pfam" id="PF02639">
    <property type="entry name" value="DUF188"/>
    <property type="match status" value="1"/>
</dbReference>
<dbReference type="EMBL" id="BPFH01000005">
    <property type="protein sequence ID" value="GIT96213.1"/>
    <property type="molecule type" value="Genomic_DNA"/>
</dbReference>
<comment type="caution">
    <text evidence="3">The sequence shown here is derived from an EMBL/GenBank/DDBJ whole genome shotgun (WGS) entry which is preliminary data.</text>
</comment>
<organism evidence="3 4">
    <name type="scientific">Jannaschia pagri</name>
    <dbReference type="NCBI Taxonomy" id="2829797"/>
    <lineage>
        <taxon>Bacteria</taxon>
        <taxon>Pseudomonadati</taxon>
        <taxon>Pseudomonadota</taxon>
        <taxon>Alphaproteobacteria</taxon>
        <taxon>Rhodobacterales</taxon>
        <taxon>Roseobacteraceae</taxon>
        <taxon>Jannaschia</taxon>
    </lineage>
</organism>
<dbReference type="RefSeq" id="WP_220749714.1">
    <property type="nucleotide sequence ID" value="NZ_BPFH01000005.1"/>
</dbReference>
<dbReference type="NCBIfam" id="NF001095">
    <property type="entry name" value="PRK00124.1"/>
    <property type="match status" value="1"/>
</dbReference>
<evidence type="ECO:0000313" key="4">
    <source>
        <dbReference type="Proteomes" id="UP000786693"/>
    </source>
</evidence>
<name>A0ABQ4NPB1_9RHOB</name>
<evidence type="ECO:0000313" key="3">
    <source>
        <dbReference type="EMBL" id="GIT96213.1"/>
    </source>
</evidence>
<protein>
    <recommendedName>
        <fullName evidence="2">UPF0178 protein JANAI62_28360</fullName>
    </recommendedName>
</protein>